<feature type="compositionally biased region" description="Polar residues" evidence="1">
    <location>
        <begin position="240"/>
        <end position="249"/>
    </location>
</feature>
<dbReference type="Proteomes" id="UP000410984">
    <property type="component" value="Unassembled WGS sequence"/>
</dbReference>
<dbReference type="PANTHER" id="PTHR12526">
    <property type="entry name" value="GLYCOSYLTRANSFERASE"/>
    <property type="match status" value="1"/>
</dbReference>
<feature type="compositionally biased region" description="Basic and acidic residues" evidence="1">
    <location>
        <begin position="230"/>
        <end position="239"/>
    </location>
</feature>
<dbReference type="EC" id="2.4.1.345" evidence="3"/>
<dbReference type="PANTHER" id="PTHR12526:SF636">
    <property type="entry name" value="BLL3647 PROTEIN"/>
    <property type="match status" value="1"/>
</dbReference>
<protein>
    <submittedName>
        <fullName evidence="3">GDP-mannose-dependent alpha-(1-6)-phosphatidylinositol monomannoside mannosyltransferase</fullName>
        <ecNumber evidence="3">2.4.1.345</ecNumber>
    </submittedName>
</protein>
<keyword evidence="3" id="KW-0328">Glycosyltransferase</keyword>
<name>A0A509EBJ9_9HYPH</name>
<dbReference type="GO" id="GO:0043750">
    <property type="term" value="F:phosphatidylinositol alpha-mannosyltransferase activity"/>
    <property type="evidence" value="ECO:0007669"/>
    <property type="project" value="UniProtKB-EC"/>
</dbReference>
<evidence type="ECO:0000313" key="4">
    <source>
        <dbReference type="Proteomes" id="UP000410984"/>
    </source>
</evidence>
<feature type="region of interest" description="Disordered" evidence="1">
    <location>
        <begin position="197"/>
        <end position="274"/>
    </location>
</feature>
<evidence type="ECO:0000259" key="2">
    <source>
        <dbReference type="Pfam" id="PF00534"/>
    </source>
</evidence>
<dbReference type="RefSeq" id="WP_244612586.1">
    <property type="nucleotide sequence ID" value="NZ_CABFPH010000010.1"/>
</dbReference>
<keyword evidence="3" id="KW-0808">Transferase</keyword>
<feature type="compositionally biased region" description="Basic and acidic residues" evidence="1">
    <location>
        <begin position="213"/>
        <end position="223"/>
    </location>
</feature>
<dbReference type="InterPro" id="IPR001296">
    <property type="entry name" value="Glyco_trans_1"/>
</dbReference>
<dbReference type="Pfam" id="PF00534">
    <property type="entry name" value="Glycos_transf_1"/>
    <property type="match status" value="1"/>
</dbReference>
<dbReference type="SUPFAM" id="SSF53756">
    <property type="entry name" value="UDP-Glycosyltransferase/glycogen phosphorylase"/>
    <property type="match status" value="1"/>
</dbReference>
<keyword evidence="4" id="KW-1185">Reference proteome</keyword>
<proteinExistence type="predicted"/>
<gene>
    <name evidence="3" type="primary">pimB_2</name>
    <name evidence="3" type="ORF">MET9862_01092</name>
</gene>
<evidence type="ECO:0000313" key="3">
    <source>
        <dbReference type="EMBL" id="VUD70523.1"/>
    </source>
</evidence>
<reference evidence="3 4" key="1">
    <citation type="submission" date="2019-06" db="EMBL/GenBank/DDBJ databases">
        <authorList>
            <person name="Rodrigo-Torres L."/>
            <person name="Arahal R. D."/>
            <person name="Lucena T."/>
        </authorList>
    </citation>
    <scope>NUCLEOTIDE SEQUENCE [LARGE SCALE GENOMIC DNA]</scope>
    <source>
        <strain evidence="3 4">SB0023/3</strain>
    </source>
</reference>
<dbReference type="AlphaFoldDB" id="A0A509EBJ9"/>
<dbReference type="Gene3D" id="3.40.50.2000">
    <property type="entry name" value="Glycogen Phosphorylase B"/>
    <property type="match status" value="1"/>
</dbReference>
<sequence length="511" mass="54626">MSAPRIAVVMKGYPRLSETFIAQELLALEARGLPLAIWSLRHPTDDARHPMHAAIRAPVTYLPEYLRDAPLRVLAGLGGALRRRRFPSLLGLFARDLLRDPSASRLRRLGQALVLARELPEAVTHIHVHFLHTPASVARYAAHLTGRAWSFSAHAKDIWTTPDWELREKLADAAWGVTCTRDGLARLEGLSTHAPLSERGATVSDEAQVSSPVRERDRVRVENSTDGAEPEPRHRRDPSENVSSLTPALSRTGEGACRGSQANPDGGLPSPVNDEGRSRLFLAYHGLDLARFPAPPPVRPARDGSDPADPLRLVCVGRLVAKKGHDDLLDALARLPDLHWQLTLIGGGALRADLEARAARLGLGARVRFQGALAQPAVIAAMRAADLFVLPTKSAPGGDRDGLPNVLMEAASQDLPILATAFAGTPEFIASGTHGLLVPPGDPAALAQALRDLAGDPGLRRRLALAARARLVRDFAMAAGIDAIAARLAASAGIVPVQPSIPTEEVRACAC</sequence>
<feature type="domain" description="Glycosyl transferase family 1" evidence="2">
    <location>
        <begin position="308"/>
        <end position="469"/>
    </location>
</feature>
<accession>A0A509EBJ9</accession>
<dbReference type="EMBL" id="CABFPH010000010">
    <property type="protein sequence ID" value="VUD70523.1"/>
    <property type="molecule type" value="Genomic_DNA"/>
</dbReference>
<evidence type="ECO:0000256" key="1">
    <source>
        <dbReference type="SAM" id="MobiDB-lite"/>
    </source>
</evidence>
<organism evidence="3 4">
    <name type="scientific">Methylobacterium symbioticum</name>
    <dbReference type="NCBI Taxonomy" id="2584084"/>
    <lineage>
        <taxon>Bacteria</taxon>
        <taxon>Pseudomonadati</taxon>
        <taxon>Pseudomonadota</taxon>
        <taxon>Alphaproteobacteria</taxon>
        <taxon>Hyphomicrobiales</taxon>
        <taxon>Methylobacteriaceae</taxon>
        <taxon>Methylobacterium</taxon>
    </lineage>
</organism>